<evidence type="ECO:0000313" key="10">
    <source>
        <dbReference type="EMBL" id="CAJ31160.1"/>
    </source>
</evidence>
<evidence type="ECO:0000256" key="3">
    <source>
        <dbReference type="ARBA" id="ARBA00022485"/>
    </source>
</evidence>
<evidence type="ECO:0000256" key="4">
    <source>
        <dbReference type="ARBA" id="ARBA00022723"/>
    </source>
</evidence>
<gene>
    <name evidence="10" type="primary">qmoA</name>
    <name evidence="10" type="ORF">39f70001</name>
</gene>
<dbReference type="InterPro" id="IPR017900">
    <property type="entry name" value="4Fe4S_Fe_S_CS"/>
</dbReference>
<dbReference type="SUPFAM" id="SSF51905">
    <property type="entry name" value="FAD/NAD(P)-binding domain"/>
    <property type="match status" value="1"/>
</dbReference>
<dbReference type="InterPro" id="IPR039650">
    <property type="entry name" value="HdrA-like"/>
</dbReference>
<name>Q3IBM0_9BACT</name>
<dbReference type="PANTHER" id="PTHR43498">
    <property type="entry name" value="FERREDOXIN:COB-COM HETERODISULFIDE REDUCTASE SUBUNIT A"/>
    <property type="match status" value="1"/>
</dbReference>
<dbReference type="PROSITE" id="PS51379">
    <property type="entry name" value="4FE4S_FER_2"/>
    <property type="match status" value="1"/>
</dbReference>
<dbReference type="Gene3D" id="3.50.50.60">
    <property type="entry name" value="FAD/NAD(P)-binding domain"/>
    <property type="match status" value="1"/>
</dbReference>
<dbReference type="InterPro" id="IPR017896">
    <property type="entry name" value="4Fe4S_Fe-S-bd"/>
</dbReference>
<proteinExistence type="inferred from homology"/>
<evidence type="ECO:0000256" key="1">
    <source>
        <dbReference type="ARBA" id="ARBA00001974"/>
    </source>
</evidence>
<dbReference type="PANTHER" id="PTHR43498:SF1">
    <property type="entry name" value="COB--COM HETERODISULFIDE REDUCTASE IRON-SULFUR SUBUNIT A"/>
    <property type="match status" value="1"/>
</dbReference>
<keyword evidence="4" id="KW-0479">Metal-binding</keyword>
<comment type="similarity">
    <text evidence="2">Belongs to the HdrA family.</text>
</comment>
<dbReference type="PROSITE" id="PS00198">
    <property type="entry name" value="4FE4S_FER_1"/>
    <property type="match status" value="1"/>
</dbReference>
<reference evidence="10" key="1">
    <citation type="journal article" date="2005" name="J. Bacteriol.">
        <title>Clustered genes related to sulfate respiration in uncultured prokaryotes support the theory of their concomitant horizontal transfer.</title>
        <authorList>
            <person name="Mussmann M."/>
            <person name="Richter M."/>
            <person name="Lombardot T."/>
            <person name="Meyerdierks A."/>
            <person name="Kuever J."/>
            <person name="Kube M."/>
            <person name="Glockner F.O."/>
            <person name="Amann R."/>
        </authorList>
    </citation>
    <scope>NUCLEOTIDE SEQUENCE</scope>
</reference>
<organism evidence="10">
    <name type="scientific">uncultured sulfate-reducing bacterium</name>
    <dbReference type="NCBI Taxonomy" id="153939"/>
    <lineage>
        <taxon>Bacteria</taxon>
        <taxon>environmental samples</taxon>
    </lineage>
</organism>
<dbReference type="GO" id="GO:0046872">
    <property type="term" value="F:metal ion binding"/>
    <property type="evidence" value="ECO:0007669"/>
    <property type="project" value="UniProtKB-KW"/>
</dbReference>
<evidence type="ECO:0000256" key="5">
    <source>
        <dbReference type="ARBA" id="ARBA00022827"/>
    </source>
</evidence>
<keyword evidence="6" id="KW-0560">Oxidoreductase</keyword>
<comment type="cofactor">
    <cofactor evidence="1">
        <name>FAD</name>
        <dbReference type="ChEBI" id="CHEBI:57692"/>
    </cofactor>
</comment>
<keyword evidence="5" id="KW-0274">FAD</keyword>
<dbReference type="GO" id="GO:0016491">
    <property type="term" value="F:oxidoreductase activity"/>
    <property type="evidence" value="ECO:0007669"/>
    <property type="project" value="UniProtKB-KW"/>
</dbReference>
<protein>
    <submittedName>
        <fullName evidence="10">Quinone-interacting membrane-bound oxidoreductase complex subunit A (QmoA)</fullName>
    </submittedName>
</protein>
<dbReference type="EMBL" id="CT025835">
    <property type="protein sequence ID" value="CAJ31160.1"/>
    <property type="molecule type" value="Genomic_DNA"/>
</dbReference>
<dbReference type="Pfam" id="PF12831">
    <property type="entry name" value="FAD_oxidored"/>
    <property type="match status" value="1"/>
</dbReference>
<keyword evidence="5" id="KW-0285">Flavoprotein</keyword>
<dbReference type="InterPro" id="IPR036188">
    <property type="entry name" value="FAD/NAD-bd_sf"/>
</dbReference>
<dbReference type="AlphaFoldDB" id="Q3IBM0"/>
<dbReference type="GO" id="GO:0051539">
    <property type="term" value="F:4 iron, 4 sulfur cluster binding"/>
    <property type="evidence" value="ECO:0007669"/>
    <property type="project" value="UniProtKB-KW"/>
</dbReference>
<accession>Q3IBM0</accession>
<keyword evidence="3" id="KW-0004">4Fe-4S</keyword>
<feature type="domain" description="4Fe-4S ferredoxin-type" evidence="9">
    <location>
        <begin position="111"/>
        <end position="130"/>
    </location>
</feature>
<evidence type="ECO:0000256" key="2">
    <source>
        <dbReference type="ARBA" id="ARBA00006561"/>
    </source>
</evidence>
<sequence length="431" mass="47027">MAEFEPIAGQSDSSDPIEAETLVVGGGIAGMTAAIETAEIGKKVILVERTPSLGGRVTATNQYFPKLCPPTCGIEINLRRMRANSNVRVLTLAEVEKVSGSAGNFEVQIKLTPRYVNEKCTCCGECEKVCEIERDNDFNYGMDKTKAIYLPHLMAYPHRYVVDPKFAGDDRMKKCAEACEYGAIELDMQPRTITAKVGAVIWATGWTPYDATKLDNLGFGRYANVITNVMMERYASENGPTEGKIVRPSDGSEVNKVGFVQCAGSRDENHLPYCSAVCCLASMKQATYVRERYPDAEIHIFYIDVRSPGRMEDFYTKVQEDEKIFFHRGKVGKITENPDNKNVILEAENTLTGVITKMEVDLAVLATGMVPNTAQQRPPLDTALDEFGFIAPDDGTGIIGAGVASRPVDVATAVQDATGAALKAFNAGGRR</sequence>
<evidence type="ECO:0000256" key="8">
    <source>
        <dbReference type="ARBA" id="ARBA00023014"/>
    </source>
</evidence>
<evidence type="ECO:0000256" key="6">
    <source>
        <dbReference type="ARBA" id="ARBA00023002"/>
    </source>
</evidence>
<evidence type="ECO:0000259" key="9">
    <source>
        <dbReference type="PROSITE" id="PS51379"/>
    </source>
</evidence>
<keyword evidence="8" id="KW-0411">Iron-sulfur</keyword>
<dbReference type="PRINTS" id="PR00368">
    <property type="entry name" value="FADPNR"/>
</dbReference>
<keyword evidence="7" id="KW-0408">Iron</keyword>
<evidence type="ECO:0000256" key="7">
    <source>
        <dbReference type="ARBA" id="ARBA00023004"/>
    </source>
</evidence>